<sequence>MSSDGRGTRARILQSAIELLESGAGGAVRISDIAKAAGISRQAVYLHFPKRVDLLIAATRYLDEKNDVDARLQKSRTAETGLERLDAWVEVWGNYIPEIYGIGKALMAMMDSDEEARAAWEDRMQAVRHGCAAAVRDLARDGQLSTRLDEAKATDLLWTLLSVRNWAQLRHECGWTQDEYVAHLKEVALASLCEVKA</sequence>
<accession>A0A4R6VVV8</accession>
<dbReference type="SUPFAM" id="SSF48498">
    <property type="entry name" value="Tetracyclin repressor-like, C-terminal domain"/>
    <property type="match status" value="1"/>
</dbReference>
<protein>
    <submittedName>
        <fullName evidence="6">TetR family transcriptional regulator</fullName>
    </submittedName>
</protein>
<evidence type="ECO:0000313" key="6">
    <source>
        <dbReference type="EMBL" id="TDQ66864.1"/>
    </source>
</evidence>
<organism evidence="6 7">
    <name type="scientific">Maritalea mobilis</name>
    <dbReference type="NCBI Taxonomy" id="483324"/>
    <lineage>
        <taxon>Bacteria</taxon>
        <taxon>Pseudomonadati</taxon>
        <taxon>Pseudomonadota</taxon>
        <taxon>Alphaproteobacteria</taxon>
        <taxon>Hyphomicrobiales</taxon>
        <taxon>Devosiaceae</taxon>
        <taxon>Maritalea</taxon>
    </lineage>
</organism>
<dbReference type="Gene3D" id="1.10.357.10">
    <property type="entry name" value="Tetracycline Repressor, domain 2"/>
    <property type="match status" value="1"/>
</dbReference>
<dbReference type="PANTHER" id="PTHR47506">
    <property type="entry name" value="TRANSCRIPTIONAL REGULATORY PROTEIN"/>
    <property type="match status" value="1"/>
</dbReference>
<evidence type="ECO:0000259" key="5">
    <source>
        <dbReference type="PROSITE" id="PS50977"/>
    </source>
</evidence>
<dbReference type="EMBL" id="SNYR01000001">
    <property type="protein sequence ID" value="TDQ66864.1"/>
    <property type="molecule type" value="Genomic_DNA"/>
</dbReference>
<evidence type="ECO:0000256" key="4">
    <source>
        <dbReference type="PROSITE-ProRule" id="PRU00335"/>
    </source>
</evidence>
<evidence type="ECO:0000256" key="2">
    <source>
        <dbReference type="ARBA" id="ARBA00023125"/>
    </source>
</evidence>
<dbReference type="Proteomes" id="UP000295391">
    <property type="component" value="Unassembled WGS sequence"/>
</dbReference>
<dbReference type="SUPFAM" id="SSF46689">
    <property type="entry name" value="Homeodomain-like"/>
    <property type="match status" value="1"/>
</dbReference>
<keyword evidence="7" id="KW-1185">Reference proteome</keyword>
<dbReference type="PROSITE" id="PS50977">
    <property type="entry name" value="HTH_TETR_2"/>
    <property type="match status" value="1"/>
</dbReference>
<dbReference type="GO" id="GO:0003677">
    <property type="term" value="F:DNA binding"/>
    <property type="evidence" value="ECO:0007669"/>
    <property type="project" value="UniProtKB-UniRule"/>
</dbReference>
<comment type="caution">
    <text evidence="6">The sequence shown here is derived from an EMBL/GenBank/DDBJ whole genome shotgun (WGS) entry which is preliminary data.</text>
</comment>
<dbReference type="RefSeq" id="WP_133571522.1">
    <property type="nucleotide sequence ID" value="NZ_SNYR01000001.1"/>
</dbReference>
<dbReference type="PANTHER" id="PTHR47506:SF6">
    <property type="entry name" value="HTH-TYPE TRANSCRIPTIONAL REPRESSOR NEMR"/>
    <property type="match status" value="1"/>
</dbReference>
<gene>
    <name evidence="6" type="ORF">ATL17_0870</name>
</gene>
<dbReference type="OrthoDB" id="9805134at2"/>
<proteinExistence type="predicted"/>
<reference evidence="6 7" key="1">
    <citation type="submission" date="2019-03" db="EMBL/GenBank/DDBJ databases">
        <title>Genomic Encyclopedia of Type Strains, Phase III (KMG-III): the genomes of soil and plant-associated and newly described type strains.</title>
        <authorList>
            <person name="Whitman W."/>
        </authorList>
    </citation>
    <scope>NUCLEOTIDE SEQUENCE [LARGE SCALE GENOMIC DNA]</scope>
    <source>
        <strain evidence="6 7">CGMCC 1.7002</strain>
    </source>
</reference>
<keyword evidence="1" id="KW-0805">Transcription regulation</keyword>
<name>A0A4R6VVV8_9HYPH</name>
<feature type="domain" description="HTH tetR-type" evidence="5">
    <location>
        <begin position="6"/>
        <end position="66"/>
    </location>
</feature>
<keyword evidence="2 4" id="KW-0238">DNA-binding</keyword>
<dbReference type="InterPro" id="IPR009057">
    <property type="entry name" value="Homeodomain-like_sf"/>
</dbReference>
<dbReference type="AlphaFoldDB" id="A0A4R6VVV8"/>
<dbReference type="PRINTS" id="PR00455">
    <property type="entry name" value="HTHTETR"/>
</dbReference>
<evidence type="ECO:0000313" key="7">
    <source>
        <dbReference type="Proteomes" id="UP000295391"/>
    </source>
</evidence>
<dbReference type="InterPro" id="IPR001647">
    <property type="entry name" value="HTH_TetR"/>
</dbReference>
<feature type="DNA-binding region" description="H-T-H motif" evidence="4">
    <location>
        <begin position="29"/>
        <end position="48"/>
    </location>
</feature>
<keyword evidence="3" id="KW-0804">Transcription</keyword>
<dbReference type="Pfam" id="PF00440">
    <property type="entry name" value="TetR_N"/>
    <property type="match status" value="1"/>
</dbReference>
<evidence type="ECO:0000256" key="1">
    <source>
        <dbReference type="ARBA" id="ARBA00023015"/>
    </source>
</evidence>
<dbReference type="InterPro" id="IPR036271">
    <property type="entry name" value="Tet_transcr_reg_TetR-rel_C_sf"/>
</dbReference>
<evidence type="ECO:0000256" key="3">
    <source>
        <dbReference type="ARBA" id="ARBA00023163"/>
    </source>
</evidence>